<comment type="caution">
    <text evidence="2">The sequence shown here is derived from an EMBL/GenBank/DDBJ whole genome shotgun (WGS) entry which is preliminary data.</text>
</comment>
<dbReference type="GeneID" id="68693183"/>
<feature type="region of interest" description="Disordered" evidence="1">
    <location>
        <begin position="1"/>
        <end position="38"/>
    </location>
</feature>
<gene>
    <name evidence="2" type="ORF">HNR49_002141</name>
</gene>
<organism evidence="2 3">
    <name type="scientific">Halobacterium salinarum</name>
    <name type="common">Halobacterium halobium</name>
    <dbReference type="NCBI Taxonomy" id="2242"/>
    <lineage>
        <taxon>Archaea</taxon>
        <taxon>Methanobacteriati</taxon>
        <taxon>Methanobacteriota</taxon>
        <taxon>Stenosarchaea group</taxon>
        <taxon>Halobacteria</taxon>
        <taxon>Halobacteriales</taxon>
        <taxon>Halobacteriaceae</taxon>
        <taxon>Halobacterium</taxon>
    </lineage>
</organism>
<accession>A0A841HDC5</accession>
<dbReference type="EMBL" id="JACHGX010000008">
    <property type="protein sequence ID" value="MBB6090756.1"/>
    <property type="molecule type" value="Genomic_DNA"/>
</dbReference>
<feature type="compositionally biased region" description="Basic and acidic residues" evidence="1">
    <location>
        <begin position="1"/>
        <end position="14"/>
    </location>
</feature>
<reference evidence="2" key="1">
    <citation type="submission" date="2020-08" db="EMBL/GenBank/DDBJ databases">
        <title>Genomic Encyclopedia of Type Strains, Phase IV (KMG-IV): sequencing the most valuable type-strain genomes for metagenomic binning, comparative biology and taxonomic classification.</title>
        <authorList>
            <person name="Goeker M."/>
        </authorList>
    </citation>
    <scope>NUCLEOTIDE SEQUENCE</scope>
    <source>
        <strain evidence="2">DSM 669</strain>
    </source>
</reference>
<evidence type="ECO:0000313" key="2">
    <source>
        <dbReference type="EMBL" id="MBB6090756.1"/>
    </source>
</evidence>
<dbReference type="NCBIfam" id="NF041373">
    <property type="entry name" value="HGG_STG"/>
    <property type="match status" value="1"/>
</dbReference>
<evidence type="ECO:0000313" key="3">
    <source>
        <dbReference type="Proteomes" id="UP000642919"/>
    </source>
</evidence>
<sequence>MSSEKTADTGRRYSDICGATNNRGEPCKLPKGWGTPGSGGDRCKFHGGCSTGPSDTEYLKENDFAEGNSGGKPPKGNTNGEIHGGFADWQKAYERFDGETQAWVDRMVAEMRETAKEHAPTVDVGRREQLLKEKATRSILHRRASADTIGSPADPIEGARGFVIEEQREHAGETYTVRKVNPALEATLQHSKRKREIAKELSLWPGFQDHGESSYRRGL</sequence>
<proteinExistence type="predicted"/>
<dbReference type="InterPro" id="IPR047675">
    <property type="entry name" value="Putative_zinc-bd"/>
</dbReference>
<dbReference type="Proteomes" id="UP000642919">
    <property type="component" value="Unassembled WGS sequence"/>
</dbReference>
<feature type="region of interest" description="Disordered" evidence="1">
    <location>
        <begin position="51"/>
        <end position="78"/>
    </location>
</feature>
<name>A0A841HDC5_HALSI</name>
<evidence type="ECO:0000256" key="1">
    <source>
        <dbReference type="SAM" id="MobiDB-lite"/>
    </source>
</evidence>
<protein>
    <submittedName>
        <fullName evidence="2">Uncharacterized protein</fullName>
    </submittedName>
</protein>
<dbReference type="RefSeq" id="WP_010902114.1">
    <property type="nucleotide sequence ID" value="NZ_JACHGX010000008.1"/>
</dbReference>
<dbReference type="AlphaFoldDB" id="A0A841HDC5"/>